<organism evidence="1">
    <name type="scientific">Siphoviridae sp. cttFh17</name>
    <dbReference type="NCBI Taxonomy" id="2826491"/>
    <lineage>
        <taxon>Viruses</taxon>
        <taxon>Duplodnaviria</taxon>
        <taxon>Heunggongvirae</taxon>
        <taxon>Uroviricota</taxon>
        <taxon>Caudoviricetes</taxon>
    </lineage>
</organism>
<name>A0A8S5NIJ9_9CAUD</name>
<sequence length="40" mass="4687">MRITVFGHSENFKKLLDNKVTTSYNIVTDKEKSLKPNNYI</sequence>
<protein>
    <submittedName>
        <fullName evidence="1">Uncharacterized protein</fullName>
    </submittedName>
</protein>
<reference evidence="1" key="1">
    <citation type="journal article" date="2021" name="Proc. Natl. Acad. Sci. U.S.A.">
        <title>A Catalog of Tens of Thousands of Viruses from Human Metagenomes Reveals Hidden Associations with Chronic Diseases.</title>
        <authorList>
            <person name="Tisza M.J."/>
            <person name="Buck C.B."/>
        </authorList>
    </citation>
    <scope>NUCLEOTIDE SEQUENCE</scope>
    <source>
        <strain evidence="1">CttFh17</strain>
    </source>
</reference>
<evidence type="ECO:0000313" key="1">
    <source>
        <dbReference type="EMBL" id="DAD94542.1"/>
    </source>
</evidence>
<dbReference type="EMBL" id="BK015176">
    <property type="protein sequence ID" value="DAD94542.1"/>
    <property type="molecule type" value="Genomic_DNA"/>
</dbReference>
<proteinExistence type="predicted"/>
<accession>A0A8S5NIJ9</accession>